<evidence type="ECO:0000313" key="5">
    <source>
        <dbReference type="EMBL" id="CAK0879115.1"/>
    </source>
</evidence>
<feature type="region of interest" description="Disordered" evidence="4">
    <location>
        <begin position="1"/>
        <end position="42"/>
    </location>
</feature>
<feature type="repeat" description="ANK" evidence="3">
    <location>
        <begin position="428"/>
        <end position="460"/>
    </location>
</feature>
<name>A0ABN9VZJ4_9DINO</name>
<organism evidence="5 6">
    <name type="scientific">Prorocentrum cordatum</name>
    <dbReference type="NCBI Taxonomy" id="2364126"/>
    <lineage>
        <taxon>Eukaryota</taxon>
        <taxon>Sar</taxon>
        <taxon>Alveolata</taxon>
        <taxon>Dinophyceae</taxon>
        <taxon>Prorocentrales</taxon>
        <taxon>Prorocentraceae</taxon>
        <taxon>Prorocentrum</taxon>
    </lineage>
</organism>
<proteinExistence type="predicted"/>
<dbReference type="EMBL" id="CAUYUJ010017921">
    <property type="protein sequence ID" value="CAK0879115.1"/>
    <property type="molecule type" value="Genomic_DNA"/>
</dbReference>
<dbReference type="SMART" id="SM00248">
    <property type="entry name" value="ANK"/>
    <property type="match status" value="3"/>
</dbReference>
<dbReference type="InterPro" id="IPR036770">
    <property type="entry name" value="Ankyrin_rpt-contain_sf"/>
</dbReference>
<feature type="compositionally biased region" description="Low complexity" evidence="4">
    <location>
        <begin position="1"/>
        <end position="11"/>
    </location>
</feature>
<evidence type="ECO:0000256" key="3">
    <source>
        <dbReference type="PROSITE-ProRule" id="PRU00023"/>
    </source>
</evidence>
<accession>A0ABN9VZJ4</accession>
<dbReference type="InterPro" id="IPR002110">
    <property type="entry name" value="Ankyrin_rpt"/>
</dbReference>
<evidence type="ECO:0000256" key="1">
    <source>
        <dbReference type="ARBA" id="ARBA00022737"/>
    </source>
</evidence>
<comment type="caution">
    <text evidence="5">The sequence shown here is derived from an EMBL/GenBank/DDBJ whole genome shotgun (WGS) entry which is preliminary data.</text>
</comment>
<reference evidence="5" key="1">
    <citation type="submission" date="2023-10" db="EMBL/GenBank/DDBJ databases">
        <authorList>
            <person name="Chen Y."/>
            <person name="Shah S."/>
            <person name="Dougan E. K."/>
            <person name="Thang M."/>
            <person name="Chan C."/>
        </authorList>
    </citation>
    <scope>NUCLEOTIDE SEQUENCE [LARGE SCALE GENOMIC DNA]</scope>
</reference>
<feature type="compositionally biased region" description="Low complexity" evidence="4">
    <location>
        <begin position="511"/>
        <end position="533"/>
    </location>
</feature>
<dbReference type="Gene3D" id="1.25.40.20">
    <property type="entry name" value="Ankyrin repeat-containing domain"/>
    <property type="match status" value="1"/>
</dbReference>
<keyword evidence="2 3" id="KW-0040">ANK repeat</keyword>
<evidence type="ECO:0000256" key="2">
    <source>
        <dbReference type="ARBA" id="ARBA00023043"/>
    </source>
</evidence>
<dbReference type="Pfam" id="PF12796">
    <property type="entry name" value="Ank_2"/>
    <property type="match status" value="1"/>
</dbReference>
<evidence type="ECO:0000313" key="6">
    <source>
        <dbReference type="Proteomes" id="UP001189429"/>
    </source>
</evidence>
<gene>
    <name evidence="5" type="ORF">PCOR1329_LOCUS62639</name>
</gene>
<keyword evidence="1" id="KW-0677">Repeat</keyword>
<dbReference type="SUPFAM" id="SSF48403">
    <property type="entry name" value="Ankyrin repeat"/>
    <property type="match status" value="1"/>
</dbReference>
<feature type="compositionally biased region" description="Gly residues" evidence="4">
    <location>
        <begin position="20"/>
        <end position="40"/>
    </location>
</feature>
<protein>
    <submittedName>
        <fullName evidence="5">Uncharacterized protein</fullName>
    </submittedName>
</protein>
<dbReference type="PANTHER" id="PTHR24198">
    <property type="entry name" value="ANKYRIN REPEAT AND PROTEIN KINASE DOMAIN-CONTAINING PROTEIN"/>
    <property type="match status" value="1"/>
</dbReference>
<dbReference type="Proteomes" id="UP001189429">
    <property type="component" value="Unassembled WGS sequence"/>
</dbReference>
<keyword evidence="6" id="KW-1185">Reference proteome</keyword>
<feature type="region of interest" description="Disordered" evidence="4">
    <location>
        <begin position="498"/>
        <end position="558"/>
    </location>
</feature>
<sequence length="772" mass="81350">MAAPALSARAPSARERAAQGGAGLGGPHTPGSGLSLGGGEATEEELEALHQEHAAAVRCLRADYEARVQRGLELQRLLDECDASLRERSEQSARDALAQEQLASGRLTLERLAMRREDVAVGAGALLEARQREVRRLEGRLAELWGEVGGSRGPGRRSGAEEGQPPAPASCDLLAELRAAARAQEEKADVLGADLRQVLQHVVRACTEPSTPPGRPWPLREQPLLEARQAMRLSEQGQAHLEDLLRQGTAFGGASGAATEDGGLLRLGLLPGPLPCSSLLGAALEVDAQRGPAEEENADDYDPRATFNEEAWLLHDRLASEARCVTQAIFSDLPAEAGGEAASGSRAALLKGRELHRAAALGDHAALLRALKAMAPAVARSAGGGDAPLLGWTAWHSAAAHGHAAILEALDAHADSSLLHGLDRRSAAGYPPLALACLHGHVEAVRWLLKLRSPVEARDSRGNSPLLWAAAGDARWLSGSVSSSRRAIVQMLLDAKADPEARNASGHSARSLLDPELESSPCSSLSGASPASSQNEVGPRRPAASFGDLSEDGQRNPPRTSLLALASAEGPAAAGRGCHCIRTAGSAASEAEHHARRAGSVSSYLDFAMNMFASSDSAGFLGNEEAEAAAQLSHEERQAAVWSGWVRNFTHRGLRAALGTRLSAAEPVFADRYRQVAALTCERLLLFDTAAGWTLAGVVALAEISELLVPPQSDTMLLLRARRRPDVLLELAGPDARAELLDALGRPPSLFRSLSFFTSSAPFLLLLLSFSL</sequence>
<feature type="region of interest" description="Disordered" evidence="4">
    <location>
        <begin position="148"/>
        <end position="168"/>
    </location>
</feature>
<dbReference type="PANTHER" id="PTHR24198:SF165">
    <property type="entry name" value="ANKYRIN REPEAT-CONTAINING PROTEIN-RELATED"/>
    <property type="match status" value="1"/>
</dbReference>
<evidence type="ECO:0000256" key="4">
    <source>
        <dbReference type="SAM" id="MobiDB-lite"/>
    </source>
</evidence>
<dbReference type="PROSITE" id="PS50088">
    <property type="entry name" value="ANK_REPEAT"/>
    <property type="match status" value="1"/>
</dbReference>